<dbReference type="SUPFAM" id="SSF56672">
    <property type="entry name" value="DNA/RNA polymerases"/>
    <property type="match status" value="1"/>
</dbReference>
<dbReference type="Proteomes" id="UP000295023">
    <property type="component" value="Unassembled WGS sequence"/>
</dbReference>
<keyword evidence="2" id="KW-0808">Transferase</keyword>
<dbReference type="EMBL" id="SKBM01000196">
    <property type="protein sequence ID" value="TCZ46990.1"/>
    <property type="molecule type" value="Genomic_DNA"/>
</dbReference>
<dbReference type="InterPro" id="IPR043128">
    <property type="entry name" value="Rev_trsase/Diguanyl_cyclase"/>
</dbReference>
<evidence type="ECO:0000259" key="1">
    <source>
        <dbReference type="Pfam" id="PF00078"/>
    </source>
</evidence>
<feature type="non-terminal residue" evidence="2">
    <location>
        <position position="93"/>
    </location>
</feature>
<keyword evidence="2" id="KW-0695">RNA-directed DNA polymerase</keyword>
<keyword evidence="3" id="KW-1185">Reference proteome</keyword>
<proteinExistence type="predicted"/>
<keyword evidence="2" id="KW-0548">Nucleotidyltransferase</keyword>
<organism evidence="2 3">
    <name type="scientific">Roseicella aquatilis</name>
    <dbReference type="NCBI Taxonomy" id="2527868"/>
    <lineage>
        <taxon>Bacteria</taxon>
        <taxon>Pseudomonadati</taxon>
        <taxon>Pseudomonadota</taxon>
        <taxon>Alphaproteobacteria</taxon>
        <taxon>Acetobacterales</taxon>
        <taxon>Roseomonadaceae</taxon>
        <taxon>Roseicella</taxon>
    </lineage>
</organism>
<dbReference type="PANTHER" id="PTHR24559">
    <property type="entry name" value="TRANSPOSON TY3-I GAG-POL POLYPROTEIN"/>
    <property type="match status" value="1"/>
</dbReference>
<protein>
    <submittedName>
        <fullName evidence="2">RNA-directed DNA polymerase</fullName>
    </submittedName>
</protein>
<accession>A0A4R4D2G2</accession>
<dbReference type="InterPro" id="IPR043502">
    <property type="entry name" value="DNA/RNA_pol_sf"/>
</dbReference>
<feature type="non-terminal residue" evidence="2">
    <location>
        <position position="1"/>
    </location>
</feature>
<dbReference type="RefSeq" id="WP_132297898.1">
    <property type="nucleotide sequence ID" value="NZ_SKBM01000196.1"/>
</dbReference>
<dbReference type="Pfam" id="PF00078">
    <property type="entry name" value="RVT_1"/>
    <property type="match status" value="1"/>
</dbReference>
<name>A0A4R4D2G2_9PROT</name>
<dbReference type="OrthoDB" id="9800979at2"/>
<feature type="domain" description="Reverse transcriptase" evidence="1">
    <location>
        <begin position="1"/>
        <end position="78"/>
    </location>
</feature>
<comment type="caution">
    <text evidence="2">The sequence shown here is derived from an EMBL/GenBank/DDBJ whole genome shotgun (WGS) entry which is preliminary data.</text>
</comment>
<dbReference type="InterPro" id="IPR053134">
    <property type="entry name" value="RNA-dir_DNA_polymerase"/>
</dbReference>
<dbReference type="CDD" id="cd01647">
    <property type="entry name" value="RT_LTR"/>
    <property type="match status" value="1"/>
</dbReference>
<dbReference type="PANTHER" id="PTHR24559:SF439">
    <property type="entry name" value="RETROTRANSPOSON, UNCLASSIFIED-LIKE PROTEIN"/>
    <property type="match status" value="1"/>
</dbReference>
<dbReference type="AlphaFoldDB" id="A0A4R4D2G2"/>
<dbReference type="GO" id="GO:0003964">
    <property type="term" value="F:RNA-directed DNA polymerase activity"/>
    <property type="evidence" value="ECO:0007669"/>
    <property type="project" value="UniProtKB-KW"/>
</dbReference>
<gene>
    <name evidence="2" type="ORF">EXY23_27570</name>
</gene>
<reference evidence="2 3" key="1">
    <citation type="submission" date="2019-03" db="EMBL/GenBank/DDBJ databases">
        <title>Paracraurococcus aquatilis NE82 genome sequence.</title>
        <authorList>
            <person name="Zhao Y."/>
            <person name="Du Z."/>
        </authorList>
    </citation>
    <scope>NUCLEOTIDE SEQUENCE [LARGE SCALE GENOMIC DNA]</scope>
    <source>
        <strain evidence="2 3">NE82</strain>
    </source>
</reference>
<dbReference type="Gene3D" id="3.30.70.270">
    <property type="match status" value="1"/>
</dbReference>
<sequence length="93" mass="10931">FGLKNAGATYQRAMMKIFQDMQQKTVESYVDDLAVKSKRKEDHLQDLREVFLRLRKHKLRMNPLKCFFGVSSGKFLKFIVRKARIQLDPIKVG</sequence>
<evidence type="ECO:0000313" key="2">
    <source>
        <dbReference type="EMBL" id="TCZ46990.1"/>
    </source>
</evidence>
<evidence type="ECO:0000313" key="3">
    <source>
        <dbReference type="Proteomes" id="UP000295023"/>
    </source>
</evidence>
<dbReference type="InterPro" id="IPR000477">
    <property type="entry name" value="RT_dom"/>
</dbReference>